<dbReference type="SMART" id="SM00899">
    <property type="entry name" value="FeoA"/>
    <property type="match status" value="1"/>
</dbReference>
<dbReference type="InterPro" id="IPR008988">
    <property type="entry name" value="Transcriptional_repressor_C"/>
</dbReference>
<dbReference type="EMBL" id="DTHS01000013">
    <property type="protein sequence ID" value="HHR48286.1"/>
    <property type="molecule type" value="Genomic_DNA"/>
</dbReference>
<proteinExistence type="predicted"/>
<dbReference type="SUPFAM" id="SSF50037">
    <property type="entry name" value="C-terminal domain of transcriptional repressors"/>
    <property type="match status" value="1"/>
</dbReference>
<keyword evidence="1" id="KW-0408">Iron</keyword>
<comment type="caution">
    <text evidence="3">The sequence shown here is derived from an EMBL/GenBank/DDBJ whole genome shotgun (WGS) entry which is preliminary data.</text>
</comment>
<gene>
    <name evidence="3" type="ORF">ENV79_01385</name>
</gene>
<dbReference type="InterPro" id="IPR007167">
    <property type="entry name" value="Fe-transptr_FeoA-like"/>
</dbReference>
<organism evidence="3">
    <name type="scientific">candidate division WOR-3 bacterium</name>
    <dbReference type="NCBI Taxonomy" id="2052148"/>
    <lineage>
        <taxon>Bacteria</taxon>
        <taxon>Bacteria division WOR-3</taxon>
    </lineage>
</organism>
<sequence length="82" mass="9520">MAIVKNVKNISLKELKINKKGKVKEIGLSFAYKRRLNFLGVKKNSIMEKIGKIKNLHIFKLKKKIIILPNSLAKKILIKEYE</sequence>
<name>A0A7V5XZC2_UNCW3</name>
<feature type="domain" description="Ferrous iron transporter FeoA-like" evidence="2">
    <location>
        <begin position="10"/>
        <end position="80"/>
    </location>
</feature>
<evidence type="ECO:0000259" key="2">
    <source>
        <dbReference type="SMART" id="SM00899"/>
    </source>
</evidence>
<dbReference type="AlphaFoldDB" id="A0A7V5XZC2"/>
<dbReference type="GO" id="GO:0046914">
    <property type="term" value="F:transition metal ion binding"/>
    <property type="evidence" value="ECO:0007669"/>
    <property type="project" value="InterPro"/>
</dbReference>
<dbReference type="Gene3D" id="2.30.30.90">
    <property type="match status" value="1"/>
</dbReference>
<reference evidence="3" key="1">
    <citation type="journal article" date="2020" name="mSystems">
        <title>Genome- and Community-Level Interaction Insights into Carbon Utilization and Element Cycling Functions of Hydrothermarchaeota in Hydrothermal Sediment.</title>
        <authorList>
            <person name="Zhou Z."/>
            <person name="Liu Y."/>
            <person name="Xu W."/>
            <person name="Pan J."/>
            <person name="Luo Z.H."/>
            <person name="Li M."/>
        </authorList>
    </citation>
    <scope>NUCLEOTIDE SEQUENCE [LARGE SCALE GENOMIC DNA]</scope>
    <source>
        <strain evidence="3">SpSt-791</strain>
    </source>
</reference>
<protein>
    <recommendedName>
        <fullName evidence="2">Ferrous iron transporter FeoA-like domain-containing protein</fullName>
    </recommendedName>
</protein>
<dbReference type="InterPro" id="IPR038157">
    <property type="entry name" value="FeoA_core_dom"/>
</dbReference>
<accession>A0A7V5XZC2</accession>
<evidence type="ECO:0000313" key="3">
    <source>
        <dbReference type="EMBL" id="HHR48286.1"/>
    </source>
</evidence>
<dbReference type="Pfam" id="PF04023">
    <property type="entry name" value="FeoA"/>
    <property type="match status" value="1"/>
</dbReference>
<evidence type="ECO:0000256" key="1">
    <source>
        <dbReference type="ARBA" id="ARBA00023004"/>
    </source>
</evidence>